<sequence length="1525" mass="166272">MERSGRLLDVSQDLPGSESHRPSSASSTSDTSSSGSTVSDSSSVDSFETPTSLWAKLTAAAAVELDFSDVLAAANYYRIPSESSDAIGVGNYLLRDVISVGTGLTARVIQHDTGVAAPKGVPKNTIVALKVFSNVDRGPQARQDVYRSILREMDAFCDPRLRRHPNIVQLLFVSWHPSEQYPMLAMELGAYGSLEHILCSPDAVQPSQIQKRHMTMDMALGLQAIHGAEMVHGDIKPANMIVFEHSCPDRGLIVKLTDFGGSGMVFGAQPAHFTPLWCAPEVLNRDANVDWEKADVYSLGLVMASLWDRQIGQDPFLLPEGTSNSSILHNCLPKPTESFEDELEIMTRLKHISATEDGSVGGLLMRRLELLRDELGDNFELLVETLLLATHICSQARPDVDELVVLLAPLITSLERNTGQQEVTGVLSHLAHDGEIEKYRPSPWPKLSMEDIYTKSNNFKATMYQQTAQQVKDIEASGQSDLCLGEVPSEIPDDMLEAPSTHAFLDMLLDAVEFDSLTSEGARKLLLFLRKGAYHHYLGYCQTEGNGDMRDTVHGLEHLATAGIHGSAIGILYSLFVLDDKGHTSGGVGTNREFSTRLYLILSALAGSRLALERLSTEWPQHFAMVRRAMRERPEAYRKAREQEVSLLSAQVIVEAYCYDENPLAAVNFTLQDALEIGAINEVQQLLCGESGKTPEAANLHEGLLHGFKGLTDSEASSLLHVACEAGARLDSISGLRDPFWAQMLEGIIDYVTPLAAAIVYGQIELATGILSLHIERDEPIRLFPATLFLAYSFLQHELGDMLLQILKENPGLCGDLDSLPVSGLGASNSWRRPTAEWDFDRVMTMALVSVSTAQMHVRSKLQLGLSWQEAYEATLQSLVSEGANPVGGGECCTPLGSALMADDVAALRLFTHAILANTGHEGLRESLENPCAINGINDPELFLGGHSWGHAFSALSLCLRHGSLRCFEFILEHCPLAPATQNSDFLGLSLMHRASGREQSMLPDFYESGMPSFLTLVSRAGPRLPDIRFLKLLLKHRPEPLAVDERGISVVAWALGHGNIAAANLILLACSEEQRIELLGRNPNTGTSVFWQLLCADSSRAWPGGQRQQALVASLQWLNQHQALHLYGEFASRGNSTDLAWFVLLKGGPRLSRVDQLLDAAIVDYLLDNAAFADIINAHNHEGLTMLHRAVMQTNVEVVRVLLSRGAQVNSPLGLPTQRDWLPKPGTLSSAVFAMLSTPLDLSCMHMSGAALTDEMETWSSSDISRWRADVVEITRLLVSHGGNGLFFSRTQRYARLVSSSSAEQSFEPRFKPNFCAWPQQLPLNQDSGVSPHIPQRAYTTSPFYGNLLSAAPDLNAGNTQGSVVDIKGKGPAKNHTCQSLPVCNQSLLDNDGHGNTQLHTAAQGGSIAILRAVLEKAKPNIAVEINRENHDGLSPLDLVLAPYRSTTPPHISTSESSLILRSDTIEDLATRTRLLLTAGADPNRSSTGFSPPPLHECLRSHGDCVLLVEILLEAGADVNLGDI</sequence>
<protein>
    <submittedName>
        <fullName evidence="1">Ankyrin repeat protein</fullName>
    </submittedName>
</protein>
<dbReference type="Proteomes" id="UP000805649">
    <property type="component" value="Unassembled WGS sequence"/>
</dbReference>
<dbReference type="EMBL" id="VUJX02000003">
    <property type="protein sequence ID" value="KAL0940158.1"/>
    <property type="molecule type" value="Genomic_DNA"/>
</dbReference>
<evidence type="ECO:0000313" key="1">
    <source>
        <dbReference type="EMBL" id="KAL0940158.1"/>
    </source>
</evidence>
<accession>A0ACC3Z7T0</accession>
<comment type="caution">
    <text evidence="1">The sequence shown here is derived from an EMBL/GenBank/DDBJ whole genome shotgun (WGS) entry which is preliminary data.</text>
</comment>
<evidence type="ECO:0000313" key="2">
    <source>
        <dbReference type="Proteomes" id="UP000805649"/>
    </source>
</evidence>
<organism evidence="1 2">
    <name type="scientific">Colletotrichum truncatum</name>
    <name type="common">Anthracnose fungus</name>
    <name type="synonym">Colletotrichum capsici</name>
    <dbReference type="NCBI Taxonomy" id="5467"/>
    <lineage>
        <taxon>Eukaryota</taxon>
        <taxon>Fungi</taxon>
        <taxon>Dikarya</taxon>
        <taxon>Ascomycota</taxon>
        <taxon>Pezizomycotina</taxon>
        <taxon>Sordariomycetes</taxon>
        <taxon>Hypocreomycetidae</taxon>
        <taxon>Glomerellales</taxon>
        <taxon>Glomerellaceae</taxon>
        <taxon>Colletotrichum</taxon>
        <taxon>Colletotrichum truncatum species complex</taxon>
    </lineage>
</organism>
<gene>
    <name evidence="1" type="ORF">CTRU02_206768</name>
</gene>
<name>A0ACC3Z7T0_COLTU</name>
<keyword evidence="2" id="KW-1185">Reference proteome</keyword>
<reference evidence="1 2" key="1">
    <citation type="journal article" date="2020" name="Phytopathology">
        <title>Genome Sequence Resources of Colletotrichum truncatum, C. plurivorum, C. musicola, and C. sojae: Four Species Pathogenic to Soybean (Glycine max).</title>
        <authorList>
            <person name="Rogerio F."/>
            <person name="Boufleur T.R."/>
            <person name="Ciampi-Guillardi M."/>
            <person name="Sukno S.A."/>
            <person name="Thon M.R."/>
            <person name="Massola Junior N.S."/>
            <person name="Baroncelli R."/>
        </authorList>
    </citation>
    <scope>NUCLEOTIDE SEQUENCE [LARGE SCALE GENOMIC DNA]</scope>
    <source>
        <strain evidence="1 2">CMES1059</strain>
    </source>
</reference>
<proteinExistence type="predicted"/>